<evidence type="ECO:0000256" key="1">
    <source>
        <dbReference type="SAM" id="SignalP"/>
    </source>
</evidence>
<keyword evidence="4" id="KW-1185">Reference proteome</keyword>
<evidence type="ECO:0000259" key="2">
    <source>
        <dbReference type="Pfam" id="PF07589"/>
    </source>
</evidence>
<feature type="chain" id="PRO_5046558696" evidence="1">
    <location>
        <begin position="19"/>
        <end position="231"/>
    </location>
</feature>
<name>A0ABW4ZDL9_9BACT</name>
<accession>A0ABW4ZDL9</accession>
<dbReference type="Pfam" id="PF07589">
    <property type="entry name" value="PEP-CTERM"/>
    <property type="match status" value="1"/>
</dbReference>
<sequence>MKKTYTLITLLGITASQAATVIHSIGDNNTGISGLSSKYTNWTDYTSVTDNNTGTETATYSGITGSLSEGGETINFTYDIILTGTGLGTGTWPVTYGAGGLGDASDGSNFSRPDNGDTFSITLANFSDDNANFDIDIAAFTFFSAQNIAIGETWTANGTSYAHGVSGVDLATGVSTNITGTNTWTGVISNAGDGTGLSNVDFRLTTTAVPEPSSSLLVALAGLGLLSRKRR</sequence>
<feature type="signal peptide" evidence="1">
    <location>
        <begin position="1"/>
        <end position="18"/>
    </location>
</feature>
<dbReference type="EMBL" id="JBHUJB010000072">
    <property type="protein sequence ID" value="MFD2160114.1"/>
    <property type="molecule type" value="Genomic_DNA"/>
</dbReference>
<protein>
    <submittedName>
        <fullName evidence="3">PEP-CTERM sorting domain-containing protein</fullName>
    </submittedName>
</protein>
<evidence type="ECO:0000313" key="3">
    <source>
        <dbReference type="EMBL" id="MFD2160114.1"/>
    </source>
</evidence>
<dbReference type="Proteomes" id="UP001597389">
    <property type="component" value="Unassembled WGS sequence"/>
</dbReference>
<dbReference type="InterPro" id="IPR013424">
    <property type="entry name" value="Ice-binding_C"/>
</dbReference>
<gene>
    <name evidence="3" type="ORF">ACFSW8_14510</name>
</gene>
<feature type="domain" description="Ice-binding protein C-terminal" evidence="2">
    <location>
        <begin position="208"/>
        <end position="231"/>
    </location>
</feature>
<dbReference type="NCBIfam" id="TIGR02595">
    <property type="entry name" value="PEP_CTERM"/>
    <property type="match status" value="1"/>
</dbReference>
<dbReference type="RefSeq" id="WP_377088093.1">
    <property type="nucleotide sequence ID" value="NZ_JBHSJL010000014.1"/>
</dbReference>
<keyword evidence="1" id="KW-0732">Signal</keyword>
<comment type="caution">
    <text evidence="3">The sequence shown here is derived from an EMBL/GenBank/DDBJ whole genome shotgun (WGS) entry which is preliminary data.</text>
</comment>
<organism evidence="3 4">
    <name type="scientific">Rubritalea tangerina</name>
    <dbReference type="NCBI Taxonomy" id="430798"/>
    <lineage>
        <taxon>Bacteria</taxon>
        <taxon>Pseudomonadati</taxon>
        <taxon>Verrucomicrobiota</taxon>
        <taxon>Verrucomicrobiia</taxon>
        <taxon>Verrucomicrobiales</taxon>
        <taxon>Rubritaleaceae</taxon>
        <taxon>Rubritalea</taxon>
    </lineage>
</organism>
<reference evidence="4" key="1">
    <citation type="journal article" date="2019" name="Int. J. Syst. Evol. Microbiol.">
        <title>The Global Catalogue of Microorganisms (GCM) 10K type strain sequencing project: providing services to taxonomists for standard genome sequencing and annotation.</title>
        <authorList>
            <consortium name="The Broad Institute Genomics Platform"/>
            <consortium name="The Broad Institute Genome Sequencing Center for Infectious Disease"/>
            <person name="Wu L."/>
            <person name="Ma J."/>
        </authorList>
    </citation>
    <scope>NUCLEOTIDE SEQUENCE [LARGE SCALE GENOMIC DNA]</scope>
    <source>
        <strain evidence="4">CCUG 57942</strain>
    </source>
</reference>
<proteinExistence type="predicted"/>
<evidence type="ECO:0000313" key="4">
    <source>
        <dbReference type="Proteomes" id="UP001597389"/>
    </source>
</evidence>